<dbReference type="Pfam" id="PF00881">
    <property type="entry name" value="Nitroreductase"/>
    <property type="match status" value="1"/>
</dbReference>
<dbReference type="InterPro" id="IPR010071">
    <property type="entry name" value="AA_adenyl_dom"/>
</dbReference>
<dbReference type="UniPathway" id="UPA00094"/>
<evidence type="ECO:0000256" key="6">
    <source>
        <dbReference type="ARBA" id="ARBA00022737"/>
    </source>
</evidence>
<dbReference type="Gene3D" id="3.40.50.980">
    <property type="match status" value="2"/>
</dbReference>
<dbReference type="SUPFAM" id="SSF56801">
    <property type="entry name" value="Acetyl-CoA synthetase-like"/>
    <property type="match status" value="1"/>
</dbReference>
<dbReference type="InterPro" id="IPR009081">
    <property type="entry name" value="PP-bd_ACP"/>
</dbReference>
<dbReference type="InterPro" id="IPR054514">
    <property type="entry name" value="RhiE-like_linker"/>
</dbReference>
<dbReference type="PROSITE" id="PS52004">
    <property type="entry name" value="KS3_2"/>
    <property type="match status" value="1"/>
</dbReference>
<dbReference type="InterPro" id="IPR029479">
    <property type="entry name" value="Nitroreductase"/>
</dbReference>
<keyword evidence="10" id="KW-1185">Reference proteome</keyword>
<dbReference type="GO" id="GO:0006633">
    <property type="term" value="P:fatty acid biosynthetic process"/>
    <property type="evidence" value="ECO:0007669"/>
    <property type="project" value="UniProtKB-UniPathway"/>
</dbReference>
<dbReference type="GO" id="GO:0016491">
    <property type="term" value="F:oxidoreductase activity"/>
    <property type="evidence" value="ECO:0007669"/>
    <property type="project" value="InterPro"/>
</dbReference>
<feature type="domain" description="Ketosynthase family 3 (KS3)" evidence="8">
    <location>
        <begin position="1760"/>
        <end position="2160"/>
    </location>
</feature>
<dbReference type="InterPro" id="IPR000873">
    <property type="entry name" value="AMP-dep_synth/lig_dom"/>
</dbReference>
<dbReference type="Pfam" id="PF22336">
    <property type="entry name" value="RhiE-like_linker"/>
    <property type="match status" value="1"/>
</dbReference>
<dbReference type="SUPFAM" id="SSF53901">
    <property type="entry name" value="Thiolase-like"/>
    <property type="match status" value="1"/>
</dbReference>
<dbReference type="FunFam" id="3.40.50.12780:FF:000012">
    <property type="entry name" value="Non-ribosomal peptide synthetase"/>
    <property type="match status" value="1"/>
</dbReference>
<dbReference type="GO" id="GO:0043041">
    <property type="term" value="P:amino acid activation for nonribosomal peptide biosynthetic process"/>
    <property type="evidence" value="ECO:0007669"/>
    <property type="project" value="TreeGrafter"/>
</dbReference>
<name>D3VCV7_XENNA</name>
<feature type="domain" description="Carrier" evidence="7">
    <location>
        <begin position="2312"/>
        <end position="2386"/>
    </location>
</feature>
<evidence type="ECO:0000313" key="10">
    <source>
        <dbReference type="Proteomes" id="UP000008075"/>
    </source>
</evidence>
<dbReference type="Gene3D" id="2.30.38.10">
    <property type="entry name" value="Luciferase, Domain 3"/>
    <property type="match status" value="1"/>
</dbReference>
<comment type="cofactor">
    <cofactor evidence="1">
        <name>pantetheine 4'-phosphate</name>
        <dbReference type="ChEBI" id="CHEBI:47942"/>
    </cofactor>
</comment>
<organism evidence="9 10">
    <name type="scientific">Xenorhabdus nematophila (strain ATCC 19061 / DSM 3370 / CCUG 14189 / LMG 1036 / NCIMB 9965 / AN6)</name>
    <dbReference type="NCBI Taxonomy" id="406817"/>
    <lineage>
        <taxon>Bacteria</taxon>
        <taxon>Pseudomonadati</taxon>
        <taxon>Pseudomonadota</taxon>
        <taxon>Gammaproteobacteria</taxon>
        <taxon>Enterobacterales</taxon>
        <taxon>Morganellaceae</taxon>
        <taxon>Xenorhabdus</taxon>
    </lineage>
</organism>
<dbReference type="STRING" id="406817.XNC1_1763"/>
<evidence type="ECO:0000259" key="7">
    <source>
        <dbReference type="PROSITE" id="PS50075"/>
    </source>
</evidence>
<dbReference type="Gene3D" id="1.10.1200.10">
    <property type="entry name" value="ACP-like"/>
    <property type="match status" value="2"/>
</dbReference>
<dbReference type="GO" id="GO:0016874">
    <property type="term" value="F:ligase activity"/>
    <property type="evidence" value="ECO:0007669"/>
    <property type="project" value="UniProtKB-KW"/>
</dbReference>
<sequence length="2396" mass="271331">MAAKHTESVWENYSDVDAFPLTDMQQAFWVARMAGKKQQGAKIFFEFSIKNADPQQLQQAWLAVLQQHPMLRCALTPQANQVIRSDITTRGWSCQPANDNDIEQCRQALSERYFQLHEWPFYDIRVLVMAEREAIVLGVIDEMILDGPSLSILLQDWAAFYCRGEVLTVQSHEFTFRDYCRYFEKKDDAERRENDSIYWQTLLEKVNWQQQHPVLIGTTDKLSSPRRHSASLSQKQWSSLQQYAKTCRVTPSLLLLSQFAFSLQRCAEWQYELPLLLTLFNRQPLHQNVTTLIGPFISSMVMIAPPIGKETTEEYTVQLQRQFWDNFDHSSLNSIGVRRLLRQKHGQSAVLPIVFTSMLNALPLLTDDENITSWARQVHVGSTQTSTPDVALECQLMECDGQLQISWDYASGSVDETLLRKAFTHFISSLLTLSGDWRDRALTIMQQAYFVGQRMSRENAATTSLMYQELDIVGLDFPRLQRTWNSLINRHDMLRGTLLAEGTLRIFHHVPHYAIEYHDLRGVLFERQQIWRGELQQQAGKRVFTPGEWPFFHCQVSRFTEQQYCIHLILDGLMLDARSIALLLSEWMALYRNEKLCLPAFPVSWETWSHNRQRYPVEAIDAERQYWQHKFSRLPDGPAIFDALSVASTGKRANHRIVIDDISMLLALTKDNLPLDALLLSAWVYALRQVHTSPFTLVVVSWERPHQWGNIEHLAGDFTRLCWIEIDDTISGDLLHQARQLWQRVKDDLAQEWVDGLSQMRALPATQQGNRFPVVFTCLPLSEPPVMPAGASLGYSQSQTPQVLLDHIALLTDKNLVIQWDYSVDALNSQCLETLINHYQKALLMLDPSSPPQKIDNNLRYPRAQWHQTALVWSAPDTFAACLEAALARRDLDSIALRWQGKSTNYRELKQRSAQLVNHIQSLGIQPTQRVVVLLERSEWLSLTLLACARAGLCFIPIDPGWPAERIRFVIEDSQAEIVITQASLSAWIGSNLAARVLLLDEETEASIALQPDTLSCPLKLAGNDPAYIIYTSGTTGKPKGCVNTQRGITNRLLWMQHTFGLTTDSNLLQKTPQGFDVSVWEFFWPALSGATQIILAAGKHVDPHYMVNTIRQEQVHILHFVPSMLGLFLNDPEAGACQSLQHVIVSGEALPAKLIHQFYQVFPQASLHNLYGPTEAAIDVTHWPCQPDWPHAWVPIGKPIANTQLYILDERQQEVPVGEEGELYIGGHNVASGYWLRDELTAERFIDSPFASSQSTKLYRTGDRARYSDDGNIVYLGRTDQQIKIRGQRVELDEIEHAITEKSLLRELAVIPFTGKARKEGEEENIRLIACYAADKPLNEAELTSRLRKILPEYMLPVRYQRFSTLPLTANGKLDRRLLSESLRTHQSNKQIIDVNEGAVKEAIKDIADYRHYLREFISQQLETEMWGDEDDLFTLGATSFTLIRIAQFINESWQVELEVDQLLHSPSLKKLLDSITDSVSVEERKCRQDDKSAHKMPSSLLVALDADAKEAFKHQQIAVRQFTSDYEIYPLADMAENEWELFRHSSFREFNSEPISFTDFSRFIGVLKQCEWNKKPKRAWPSGGGFYPVQIYIHVRPNRVENVPEGLYFYHPIHNTLIRLQEKTDISAELHVRYNADIYEQSAFGLFLVSTPAAIEPAYGNRLGKLYTTLEAGYICQWLMEKMTDSGLGLCPIGDWAFDKARANFDLQPEQELLATLLCGALNEKDREICHHLRPQTHQAVTCSTKQNTSRDKQGKEQELIAIIGFDGNFGGVSADGLLWEYLEQGKRVLNTCRYGQVAELKGAFYPENVGFDDPAIGDDADLRMLTEQQKHIIAAVQNCLDNAGYSPNALEEVGVFSGVMWEDQTLNVADNYRERDRLDQSVGRTSFAHITSHVFNFTGPSMVIDGGCASTLQAIEQAIAALRSGKCSHAFVIASNLVNHSLHVDYLLNSGLACAYEDSSAFSDNARGWLVGEGTGALLLKPLAQAEADGDYIHGVIHDVISKHSGQTRQFGISNPDIQNDLLKKLIKRCGWSFDDVDYVETAAGGSALSDALEFRTLEKAFAQREVKQPLLLGSVKPNLGHLEAASGMTQLAKVLLQFRHQRWAPTLLFGKRNPVVREGRLRIATAENIADIPLPKRVLINNNSGTGNFCSMALEYYVPLTQSSSESSFTSSVYWVPISASDTSRLDELQHRLAVHLAQKSDSLASIARTLQCRRHAYSVRRVFQAQDLPMLIQQLRQSEELPQVSILPVPIQQWLHSQTDDWPVAFLAQGQRCPLPAIVRLHSGEYASSSNVNEKSAAQTHTLIHQKLLWETLCQVVSEVLEMSVEKITPATDLLTCGLSSHDAVRLAVRFEEQTGFVLPLESLFTSANLGTLSAELEPVFPPERNVLLNE</sequence>
<evidence type="ECO:0000259" key="8">
    <source>
        <dbReference type="PROSITE" id="PS52004"/>
    </source>
</evidence>
<dbReference type="Gene3D" id="3.40.109.10">
    <property type="entry name" value="NADH Oxidase"/>
    <property type="match status" value="1"/>
</dbReference>
<dbReference type="GO" id="GO:0044550">
    <property type="term" value="P:secondary metabolite biosynthetic process"/>
    <property type="evidence" value="ECO:0007669"/>
    <property type="project" value="TreeGrafter"/>
</dbReference>
<dbReference type="Gene3D" id="3.40.47.10">
    <property type="match status" value="1"/>
</dbReference>
<dbReference type="PROSITE" id="PS50075">
    <property type="entry name" value="CARRIER"/>
    <property type="match status" value="2"/>
</dbReference>
<proteinExistence type="predicted"/>
<dbReference type="InterPro" id="IPR020841">
    <property type="entry name" value="PKS_Beta-ketoAc_synthase_dom"/>
</dbReference>
<dbReference type="eggNOG" id="COG0778">
    <property type="taxonomic scope" value="Bacteria"/>
</dbReference>
<comment type="pathway">
    <text evidence="2">Antibiotic biosynthesis.</text>
</comment>
<dbReference type="EMBL" id="FN667742">
    <property type="protein sequence ID" value="CBJ89823.1"/>
    <property type="molecule type" value="Genomic_DNA"/>
</dbReference>
<reference evidence="9 10" key="1">
    <citation type="journal article" date="2011" name="PLoS ONE">
        <title>The entomopathogenic bacterial endosymbionts xenorhabdus and photorhabdus: convergent lifestyles from divergent genomes.</title>
        <authorList>
            <person name="Chaston J.M."/>
            <person name="Suen G."/>
            <person name="Tucker S.L."/>
            <person name="Andersen A.W."/>
            <person name="Bhasin A."/>
            <person name="Bode E."/>
            <person name="Bode H.B."/>
            <person name="Brachmann A.O."/>
            <person name="Cowles C.E."/>
            <person name="Cowles K.N."/>
            <person name="Darby C."/>
            <person name="de Leon L."/>
            <person name="Drace K."/>
            <person name="Du Z."/>
            <person name="Givaudan A."/>
            <person name="Herbert Tran E.E."/>
            <person name="Jewell K.A."/>
            <person name="Knack J.J."/>
            <person name="Krasomil-Osterfeld K.C."/>
            <person name="Kukor R."/>
            <person name="Lanois A."/>
            <person name="Latreille P."/>
            <person name="Leimgruber N.K."/>
            <person name="Lipke C.M."/>
            <person name="Liu R."/>
            <person name="Lu X."/>
            <person name="Martens E.C."/>
            <person name="Marri P.R."/>
            <person name="Medigue C."/>
            <person name="Menard M.L."/>
            <person name="Miller N.M."/>
            <person name="Morales-Soto N."/>
            <person name="Norton S."/>
            <person name="Ogier J.C."/>
            <person name="Orchard S.S."/>
            <person name="Park D."/>
            <person name="Park Y."/>
            <person name="Qurollo B.A."/>
            <person name="Sugar D.R."/>
            <person name="Richards G.R."/>
            <person name="Rouy Z."/>
            <person name="Slominski B."/>
            <person name="Slominski K."/>
            <person name="Snyder H."/>
            <person name="Tjaden B.C."/>
            <person name="van der Hoeven R."/>
            <person name="Welch R.D."/>
            <person name="Wheeler C."/>
            <person name="Xiang B."/>
            <person name="Barbazuk B."/>
            <person name="Gaudriault S."/>
            <person name="Goodner B."/>
            <person name="Slater S.C."/>
            <person name="Forst S."/>
            <person name="Goldman B.S."/>
            <person name="Goodrich-Blair H."/>
        </authorList>
    </citation>
    <scope>NUCLEOTIDE SEQUENCE [LARGE SCALE GENOMIC DNA]</scope>
    <source>
        <strain evidence="10">ATCC 19061 / DSM 3370 / CCUG 14189 / LMG 1036 / NCIMB 9965 / AN6</strain>
    </source>
</reference>
<dbReference type="PROSITE" id="PS00606">
    <property type="entry name" value="KS3_1"/>
    <property type="match status" value="1"/>
</dbReference>
<dbReference type="InterPro" id="IPR023213">
    <property type="entry name" value="CAT-like_dom_sf"/>
</dbReference>
<dbReference type="KEGG" id="xne:XNC1_1763"/>
<evidence type="ECO:0000313" key="9">
    <source>
        <dbReference type="EMBL" id="CBJ89823.1"/>
    </source>
</evidence>
<dbReference type="InterPro" id="IPR014030">
    <property type="entry name" value="Ketoacyl_synth_N"/>
</dbReference>
<dbReference type="eggNOG" id="COG1020">
    <property type="taxonomic scope" value="Bacteria"/>
</dbReference>
<keyword evidence="9" id="KW-0413">Isomerase</keyword>
<dbReference type="Gene3D" id="3.30.300.30">
    <property type="match status" value="1"/>
</dbReference>
<keyword evidence="5" id="KW-0808">Transferase</keyword>
<dbReference type="Pfam" id="PF00668">
    <property type="entry name" value="Condensation"/>
    <property type="match status" value="2"/>
</dbReference>
<dbReference type="Pfam" id="PF02801">
    <property type="entry name" value="Ketoacyl-synt_C"/>
    <property type="match status" value="1"/>
</dbReference>
<dbReference type="GO" id="GO:0047462">
    <property type="term" value="F:phenylalanine racemase (ATP-hydrolyzing) activity"/>
    <property type="evidence" value="ECO:0007669"/>
    <property type="project" value="UniProtKB-EC"/>
</dbReference>
<dbReference type="Pfam" id="PF00550">
    <property type="entry name" value="PP-binding"/>
    <property type="match status" value="1"/>
</dbReference>
<gene>
    <name evidence="9" type="ordered locus">XNC1_1763</name>
</gene>
<evidence type="ECO:0000256" key="1">
    <source>
        <dbReference type="ARBA" id="ARBA00001957"/>
    </source>
</evidence>
<dbReference type="eggNOG" id="COG3321">
    <property type="taxonomic scope" value="Bacteria"/>
</dbReference>
<dbReference type="InterPro" id="IPR020845">
    <property type="entry name" value="AMP-binding_CS"/>
</dbReference>
<dbReference type="EC" id="5.1.1.11" evidence="9"/>
<keyword evidence="4" id="KW-0596">Phosphopantetheine</keyword>
<dbReference type="Gene3D" id="3.30.70.3290">
    <property type="match status" value="1"/>
</dbReference>
<comment type="pathway">
    <text evidence="3">Lipid metabolism; fatty acid biosynthesis.</text>
</comment>
<dbReference type="InterPro" id="IPR045851">
    <property type="entry name" value="AMP-bd_C_sf"/>
</dbReference>
<protein>
    <submittedName>
        <fullName evidence="9">Phenylalanine racemase (ATP-hydrolyzing)</fullName>
        <ecNumber evidence="9">5.1.1.11</ecNumber>
    </submittedName>
</protein>
<dbReference type="NCBIfam" id="TIGR01733">
    <property type="entry name" value="AA-adenyl-dom"/>
    <property type="match status" value="1"/>
</dbReference>
<dbReference type="PROSITE" id="PS00455">
    <property type="entry name" value="AMP_BINDING"/>
    <property type="match status" value="1"/>
</dbReference>
<dbReference type="InterPro" id="IPR036736">
    <property type="entry name" value="ACP-like_sf"/>
</dbReference>
<dbReference type="InterPro" id="IPR014031">
    <property type="entry name" value="Ketoacyl_synth_C"/>
</dbReference>
<dbReference type="SMART" id="SM00825">
    <property type="entry name" value="PKS_KS"/>
    <property type="match status" value="1"/>
</dbReference>
<dbReference type="Pfam" id="PF00501">
    <property type="entry name" value="AMP-binding"/>
    <property type="match status" value="1"/>
</dbReference>
<dbReference type="GO" id="GO:0004315">
    <property type="term" value="F:3-oxoacyl-[acyl-carrier-protein] synthase activity"/>
    <property type="evidence" value="ECO:0007669"/>
    <property type="project" value="InterPro"/>
</dbReference>
<dbReference type="InterPro" id="IPR001242">
    <property type="entry name" value="Condensation_dom"/>
</dbReference>
<dbReference type="FunFam" id="3.40.50.980:FF:000002">
    <property type="entry name" value="Enterobactin synthetase component F"/>
    <property type="match status" value="1"/>
</dbReference>
<dbReference type="PANTHER" id="PTHR45527">
    <property type="entry name" value="NONRIBOSOMAL PEPTIDE SYNTHETASE"/>
    <property type="match status" value="1"/>
</dbReference>
<dbReference type="Proteomes" id="UP000008075">
    <property type="component" value="Chromosome"/>
</dbReference>
<evidence type="ECO:0000256" key="5">
    <source>
        <dbReference type="ARBA" id="ARBA00022679"/>
    </source>
</evidence>
<evidence type="ECO:0000256" key="2">
    <source>
        <dbReference type="ARBA" id="ARBA00004792"/>
    </source>
</evidence>
<dbReference type="SUPFAM" id="SSF55469">
    <property type="entry name" value="FMN-dependent nitroreductase-like"/>
    <property type="match status" value="1"/>
</dbReference>
<dbReference type="InterPro" id="IPR016039">
    <property type="entry name" value="Thiolase-like"/>
</dbReference>
<dbReference type="CDD" id="cd17646">
    <property type="entry name" value="A_NRPS_AB3403-like"/>
    <property type="match status" value="1"/>
</dbReference>
<dbReference type="FunFam" id="3.40.50.980:FF:000001">
    <property type="entry name" value="Non-ribosomal peptide synthetase"/>
    <property type="match status" value="1"/>
</dbReference>
<dbReference type="Gene3D" id="3.30.559.10">
    <property type="entry name" value="Chloramphenicol acetyltransferase-like domain"/>
    <property type="match status" value="2"/>
</dbReference>
<dbReference type="InterPro" id="IPR018201">
    <property type="entry name" value="Ketoacyl_synth_AS"/>
</dbReference>
<dbReference type="InterPro" id="IPR000415">
    <property type="entry name" value="Nitroreductase-like"/>
</dbReference>
<dbReference type="Gene3D" id="3.30.559.30">
    <property type="entry name" value="Nonribosomal peptide synthetase, condensation domain"/>
    <property type="match status" value="2"/>
</dbReference>
<dbReference type="PANTHER" id="PTHR45527:SF1">
    <property type="entry name" value="FATTY ACID SYNTHASE"/>
    <property type="match status" value="1"/>
</dbReference>
<dbReference type="CDD" id="cd02142">
    <property type="entry name" value="McbC_SagB-like_oxidoreductase"/>
    <property type="match status" value="1"/>
</dbReference>
<dbReference type="GO" id="GO:0005737">
    <property type="term" value="C:cytoplasm"/>
    <property type="evidence" value="ECO:0007669"/>
    <property type="project" value="TreeGrafter"/>
</dbReference>
<dbReference type="Pfam" id="PF00109">
    <property type="entry name" value="ketoacyl-synt"/>
    <property type="match status" value="1"/>
</dbReference>
<feature type="domain" description="Carrier" evidence="7">
    <location>
        <begin position="1406"/>
        <end position="1481"/>
    </location>
</feature>
<dbReference type="CDD" id="cd00833">
    <property type="entry name" value="PKS"/>
    <property type="match status" value="1"/>
</dbReference>
<dbReference type="SUPFAM" id="SSF52777">
    <property type="entry name" value="CoA-dependent acyltransferases"/>
    <property type="match status" value="4"/>
</dbReference>
<dbReference type="GO" id="GO:0031177">
    <property type="term" value="F:phosphopantetheine binding"/>
    <property type="evidence" value="ECO:0007669"/>
    <property type="project" value="TreeGrafter"/>
</dbReference>
<evidence type="ECO:0000256" key="3">
    <source>
        <dbReference type="ARBA" id="ARBA00005194"/>
    </source>
</evidence>
<keyword evidence="6" id="KW-0677">Repeat</keyword>
<accession>D3VCV7</accession>
<dbReference type="HOGENOM" id="CLU_229301_0_0_6"/>
<dbReference type="SUPFAM" id="SSF47336">
    <property type="entry name" value="ACP-like"/>
    <property type="match status" value="2"/>
</dbReference>
<evidence type="ECO:0000256" key="4">
    <source>
        <dbReference type="ARBA" id="ARBA00022450"/>
    </source>
</evidence>